<dbReference type="InterPro" id="IPR018060">
    <property type="entry name" value="HTH_AraC"/>
</dbReference>
<evidence type="ECO:0000313" key="5">
    <source>
        <dbReference type="EMBL" id="GIJ61851.1"/>
    </source>
</evidence>
<dbReference type="Proteomes" id="UP000612585">
    <property type="component" value="Unassembled WGS sequence"/>
</dbReference>
<dbReference type="EMBL" id="BOPG01000071">
    <property type="protein sequence ID" value="GIJ61851.1"/>
    <property type="molecule type" value="Genomic_DNA"/>
</dbReference>
<proteinExistence type="predicted"/>
<evidence type="ECO:0000256" key="2">
    <source>
        <dbReference type="ARBA" id="ARBA00023125"/>
    </source>
</evidence>
<dbReference type="InterPro" id="IPR020449">
    <property type="entry name" value="Tscrpt_reg_AraC-type_HTH"/>
</dbReference>
<dbReference type="SUPFAM" id="SSF51182">
    <property type="entry name" value="RmlC-like cupins"/>
    <property type="match status" value="1"/>
</dbReference>
<dbReference type="InterPro" id="IPR011051">
    <property type="entry name" value="RmlC_Cupin_sf"/>
</dbReference>
<reference evidence="5" key="1">
    <citation type="submission" date="2021-01" db="EMBL/GenBank/DDBJ databases">
        <title>Whole genome shotgun sequence of Virgisporangium aurantiacum NBRC 16421.</title>
        <authorList>
            <person name="Komaki H."/>
            <person name="Tamura T."/>
        </authorList>
    </citation>
    <scope>NUCLEOTIDE SEQUENCE</scope>
    <source>
        <strain evidence="5">NBRC 16421</strain>
    </source>
</reference>
<dbReference type="Gene3D" id="1.10.10.60">
    <property type="entry name" value="Homeodomain-like"/>
    <property type="match status" value="2"/>
</dbReference>
<dbReference type="PROSITE" id="PS01124">
    <property type="entry name" value="HTH_ARAC_FAMILY_2"/>
    <property type="match status" value="1"/>
</dbReference>
<dbReference type="AlphaFoldDB" id="A0A8J3ZHX6"/>
<keyword evidence="2" id="KW-0238">DNA-binding</keyword>
<dbReference type="SUPFAM" id="SSF46689">
    <property type="entry name" value="Homeodomain-like"/>
    <property type="match status" value="2"/>
</dbReference>
<accession>A0A8J3ZHX6</accession>
<dbReference type="InterPro" id="IPR018062">
    <property type="entry name" value="HTH_AraC-typ_CS"/>
</dbReference>
<dbReference type="SMART" id="SM00342">
    <property type="entry name" value="HTH_ARAC"/>
    <property type="match status" value="1"/>
</dbReference>
<organism evidence="5 6">
    <name type="scientific">Virgisporangium aurantiacum</name>
    <dbReference type="NCBI Taxonomy" id="175570"/>
    <lineage>
        <taxon>Bacteria</taxon>
        <taxon>Bacillati</taxon>
        <taxon>Actinomycetota</taxon>
        <taxon>Actinomycetes</taxon>
        <taxon>Micromonosporales</taxon>
        <taxon>Micromonosporaceae</taxon>
        <taxon>Virgisporangium</taxon>
    </lineage>
</organism>
<dbReference type="GO" id="GO:0043565">
    <property type="term" value="F:sequence-specific DNA binding"/>
    <property type="evidence" value="ECO:0007669"/>
    <property type="project" value="InterPro"/>
</dbReference>
<dbReference type="GO" id="GO:0003700">
    <property type="term" value="F:DNA-binding transcription factor activity"/>
    <property type="evidence" value="ECO:0007669"/>
    <property type="project" value="InterPro"/>
</dbReference>
<dbReference type="PANTHER" id="PTHR46796">
    <property type="entry name" value="HTH-TYPE TRANSCRIPTIONAL ACTIVATOR RHAS-RELATED"/>
    <property type="match status" value="1"/>
</dbReference>
<dbReference type="PROSITE" id="PS00041">
    <property type="entry name" value="HTH_ARAC_FAMILY_1"/>
    <property type="match status" value="1"/>
</dbReference>
<evidence type="ECO:0000313" key="6">
    <source>
        <dbReference type="Proteomes" id="UP000612585"/>
    </source>
</evidence>
<dbReference type="InterPro" id="IPR009057">
    <property type="entry name" value="Homeodomain-like_sf"/>
</dbReference>
<name>A0A8J3ZHX6_9ACTN</name>
<keyword evidence="6" id="KW-1185">Reference proteome</keyword>
<dbReference type="PANTHER" id="PTHR46796:SF7">
    <property type="entry name" value="ARAC FAMILY TRANSCRIPTIONAL REGULATOR"/>
    <property type="match status" value="1"/>
</dbReference>
<evidence type="ECO:0000256" key="1">
    <source>
        <dbReference type="ARBA" id="ARBA00023015"/>
    </source>
</evidence>
<dbReference type="InterPro" id="IPR050204">
    <property type="entry name" value="AraC_XylS_family_regulators"/>
</dbReference>
<evidence type="ECO:0000259" key="4">
    <source>
        <dbReference type="PROSITE" id="PS01124"/>
    </source>
</evidence>
<dbReference type="InterPro" id="IPR032783">
    <property type="entry name" value="AraC_lig"/>
</dbReference>
<dbReference type="Pfam" id="PF12833">
    <property type="entry name" value="HTH_18"/>
    <property type="match status" value="1"/>
</dbReference>
<dbReference type="RefSeq" id="WP_204007078.1">
    <property type="nucleotide sequence ID" value="NZ_BOPG01000071.1"/>
</dbReference>
<keyword evidence="1" id="KW-0805">Transcription regulation</keyword>
<feature type="domain" description="HTH araC/xylS-type" evidence="4">
    <location>
        <begin position="211"/>
        <end position="309"/>
    </location>
</feature>
<comment type="caution">
    <text evidence="5">The sequence shown here is derived from an EMBL/GenBank/DDBJ whole genome shotgun (WGS) entry which is preliminary data.</text>
</comment>
<keyword evidence="3" id="KW-0804">Transcription</keyword>
<dbReference type="PRINTS" id="PR00032">
    <property type="entry name" value="HTHARAC"/>
</dbReference>
<dbReference type="Pfam" id="PF12852">
    <property type="entry name" value="Cupin_6"/>
    <property type="match status" value="1"/>
</dbReference>
<sequence length="317" mass="33794">MVGDPVADIVADVVGTTRRNTAVYSRNLFRAPWGFGVPAMRVASFQVVTSGACWLMPEGGEPIHLTGGDVVLLPSGSAFAMVDTPGSPVRLLTEILGGPLGEVPVRELILDGSGPETSLLCGGYLLDGLLHPLTATLPPVVHITAAQARGTGLAAAVDLLSDEVDRADPGAGAVITPLVELLFVYVLRAWLAERSTAADGWVGALYDPVVGSALALMHREPGRPWGVDSLARAVGAHRTAFTRRFVKLTGQAPMTYLTSWRMSVASRLLREERHPLREIAHRVGYDSEFAFARAFKRTVGQAPGRYRAAVGDVDLLR</sequence>
<protein>
    <submittedName>
        <fullName evidence="5">Cupin</fullName>
    </submittedName>
</protein>
<gene>
    <name evidence="5" type="ORF">Vau01_093670</name>
</gene>
<evidence type="ECO:0000256" key="3">
    <source>
        <dbReference type="ARBA" id="ARBA00023163"/>
    </source>
</evidence>